<comment type="pathway">
    <text evidence="2">Glycan biosynthesis; alginate biosynthesis.</text>
</comment>
<evidence type="ECO:0000256" key="3">
    <source>
        <dbReference type="ARBA" id="ARBA00022679"/>
    </source>
</evidence>
<dbReference type="HOGENOM" id="CLU_057510_0_0_5"/>
<evidence type="ECO:0000256" key="4">
    <source>
        <dbReference type="ARBA" id="ARBA00022729"/>
    </source>
</evidence>
<evidence type="ECO:0000256" key="5">
    <source>
        <dbReference type="ARBA" id="ARBA00022764"/>
    </source>
</evidence>
<keyword evidence="3" id="KW-0808">Transferase</keyword>
<evidence type="ECO:0000313" key="8">
    <source>
        <dbReference type="EMBL" id="ABV93645.1"/>
    </source>
</evidence>
<evidence type="ECO:0000256" key="6">
    <source>
        <dbReference type="ARBA" id="ARBA00022841"/>
    </source>
</evidence>
<keyword evidence="6" id="KW-0016">Alginate biosynthesis</keyword>
<accession>A8LND2</accession>
<keyword evidence="9" id="KW-1185">Reference proteome</keyword>
<dbReference type="KEGG" id="dsh:Dshi_1903"/>
<evidence type="ECO:0000313" key="9">
    <source>
        <dbReference type="Proteomes" id="UP000006833"/>
    </source>
</evidence>
<keyword evidence="4" id="KW-0732">Signal</keyword>
<dbReference type="STRING" id="398580.Dshi_1903"/>
<dbReference type="GO" id="GO:0016740">
    <property type="term" value="F:transferase activity"/>
    <property type="evidence" value="ECO:0007669"/>
    <property type="project" value="UniProtKB-KW"/>
</dbReference>
<dbReference type="AlphaFoldDB" id="A8LND2"/>
<dbReference type="GO" id="GO:0042597">
    <property type="term" value="C:periplasmic space"/>
    <property type="evidence" value="ECO:0007669"/>
    <property type="project" value="UniProtKB-SubCell"/>
</dbReference>
<proteinExistence type="predicted"/>
<keyword evidence="5" id="KW-0574">Periplasm</keyword>
<sequence>MESITDKISTLALATAVAGVSLTSFAQVDLGNWQTGWRTGLYQRGFEDRFTDGIATRDHAAALWAALRWEVFDETAEGAIKGRDGWLFTREEFIEPAPSRDLDAELRRVAQTLRGHGIDLIPVIVPDKARMQADRLPRSRSEGFALRLDRALGSVAAAGLPVIDLRPALSIRDGYMRTDTHWSPRGARASALAIAAALQDRALPRAAVTTTVTGVVPFEGDLTVFADTGPWRPWIGPAPEVIETFETRVDAAEDLFGEAVLPVALVGTSFSAKPAFHFEGFLKDALQADVLNASRIGLGPFVPMDDFLADIGDLASLPTLVIWEIPERYLTSRSLTQ</sequence>
<protein>
    <submittedName>
        <fullName evidence="8">Putative alginate biosynthesis protein algJ</fullName>
    </submittedName>
</protein>
<comment type="subcellular location">
    <subcellularLocation>
        <location evidence="1">Periplasm</location>
    </subcellularLocation>
</comment>
<dbReference type="RefSeq" id="WP_012178575.1">
    <property type="nucleotide sequence ID" value="NC_009952.1"/>
</dbReference>
<dbReference type="EMBL" id="CP000830">
    <property type="protein sequence ID" value="ABV93645.1"/>
    <property type="molecule type" value="Genomic_DNA"/>
</dbReference>
<dbReference type="InterPro" id="IPR031811">
    <property type="entry name" value="ALGX/ALGJ_SGNH-like"/>
</dbReference>
<dbReference type="GO" id="GO:0042121">
    <property type="term" value="P:alginic acid biosynthetic process"/>
    <property type="evidence" value="ECO:0007669"/>
    <property type="project" value="UniProtKB-UniPathway"/>
</dbReference>
<dbReference type="eggNOG" id="ENOG5030I5S">
    <property type="taxonomic scope" value="Bacteria"/>
</dbReference>
<gene>
    <name evidence="8" type="ordered locus">Dshi_1903</name>
</gene>
<organism evidence="8 9">
    <name type="scientific">Dinoroseobacter shibae (strain DSM 16493 / NCIMB 14021 / DFL 12)</name>
    <dbReference type="NCBI Taxonomy" id="398580"/>
    <lineage>
        <taxon>Bacteria</taxon>
        <taxon>Pseudomonadati</taxon>
        <taxon>Pseudomonadota</taxon>
        <taxon>Alphaproteobacteria</taxon>
        <taxon>Rhodobacterales</taxon>
        <taxon>Roseobacteraceae</taxon>
        <taxon>Dinoroseobacter</taxon>
    </lineage>
</organism>
<reference evidence="9" key="1">
    <citation type="journal article" date="2010" name="ISME J.">
        <title>The complete genome sequence of the algal symbiont Dinoroseobacter shibae: a hitchhiker's guide to life in the sea.</title>
        <authorList>
            <person name="Wagner-Dobler I."/>
            <person name="Ballhausen B."/>
            <person name="Berger M."/>
            <person name="Brinkhoff T."/>
            <person name="Buchholz I."/>
            <person name="Bunk B."/>
            <person name="Cypionka H."/>
            <person name="Daniel R."/>
            <person name="Drepper T."/>
            <person name="Gerdts G."/>
            <person name="Hahnke S."/>
            <person name="Han C."/>
            <person name="Jahn D."/>
            <person name="Kalhoefer D."/>
            <person name="Kiss H."/>
            <person name="Klenk H.P."/>
            <person name="Kyrpides N."/>
            <person name="Liebl W."/>
            <person name="Liesegang H."/>
            <person name="Meincke L."/>
            <person name="Pati A."/>
            <person name="Petersen J."/>
            <person name="Piekarski T."/>
            <person name="Pommerenke C."/>
            <person name="Pradella S."/>
            <person name="Pukall R."/>
            <person name="Rabus R."/>
            <person name="Stackebrandt E."/>
            <person name="Thole S."/>
            <person name="Thompson L."/>
            <person name="Tielen P."/>
            <person name="Tomasch J."/>
            <person name="von Jan M."/>
            <person name="Wanphrut N."/>
            <person name="Wichels A."/>
            <person name="Zech H."/>
            <person name="Simon M."/>
        </authorList>
    </citation>
    <scope>NUCLEOTIDE SEQUENCE [LARGE SCALE GENOMIC DNA]</scope>
    <source>
        <strain evidence="9">DSM 16493 / NCIMB 14021 / DFL 12</strain>
    </source>
</reference>
<feature type="domain" description="AlgX/AlgJ SGNH hydrolase-like" evidence="7">
    <location>
        <begin position="80"/>
        <end position="327"/>
    </location>
</feature>
<dbReference type="OrthoDB" id="9760774at2"/>
<evidence type="ECO:0000259" key="7">
    <source>
        <dbReference type="Pfam" id="PF16822"/>
    </source>
</evidence>
<dbReference type="Proteomes" id="UP000006833">
    <property type="component" value="Chromosome"/>
</dbReference>
<dbReference type="Pfam" id="PF16822">
    <property type="entry name" value="ALGX"/>
    <property type="match status" value="1"/>
</dbReference>
<dbReference type="UniPathway" id="UPA00286"/>
<evidence type="ECO:0000256" key="2">
    <source>
        <dbReference type="ARBA" id="ARBA00005182"/>
    </source>
</evidence>
<evidence type="ECO:0000256" key="1">
    <source>
        <dbReference type="ARBA" id="ARBA00004418"/>
    </source>
</evidence>
<name>A8LND2_DINSH</name>